<dbReference type="Proteomes" id="UP000243681">
    <property type="component" value="Chromosome 1"/>
</dbReference>
<evidence type="ECO:0000256" key="1">
    <source>
        <dbReference type="SAM" id="MobiDB-lite"/>
    </source>
</evidence>
<name>C8TDR0_EIMTE</name>
<evidence type="ECO:0000313" key="3">
    <source>
        <dbReference type="Proteomes" id="UP000243681"/>
    </source>
</evidence>
<feature type="compositionally biased region" description="Low complexity" evidence="1">
    <location>
        <begin position="1"/>
        <end position="16"/>
    </location>
</feature>
<feature type="region of interest" description="Disordered" evidence="1">
    <location>
        <begin position="1"/>
        <end position="55"/>
    </location>
</feature>
<protein>
    <submittedName>
        <fullName evidence="2">Uncharacterized protein</fullName>
    </submittedName>
</protein>
<accession>C8TDR0</accession>
<dbReference type="EMBL" id="AM269894">
    <property type="protein sequence ID" value="CAK51396.1"/>
    <property type="molecule type" value="Genomic_DNA"/>
</dbReference>
<gene>
    <name evidence="2" type="ORF">etchr1_040106_242625</name>
</gene>
<sequence length="157" mass="16172">MPQQHQPNGLAGPLGAPGQGPPRGPLPNGGPPILRPQLLQQTRSPPNPWGCGSCRGEKEGAAAAATAAEAAAAAAAAVVMIRELTHLCQQQEQQQQQREQQQQQQQRVGCLCCCAAAAAVSVQGAPESASSKKPFWLFCASSCGGFSNGVLGFKSCN</sequence>
<proteinExistence type="predicted"/>
<organism evidence="2 3">
    <name type="scientific">Eimeria tenella</name>
    <name type="common">Coccidian parasite</name>
    <dbReference type="NCBI Taxonomy" id="5802"/>
    <lineage>
        <taxon>Eukaryota</taxon>
        <taxon>Sar</taxon>
        <taxon>Alveolata</taxon>
        <taxon>Apicomplexa</taxon>
        <taxon>Conoidasida</taxon>
        <taxon>Coccidia</taxon>
        <taxon>Eucoccidiorida</taxon>
        <taxon>Eimeriorina</taxon>
        <taxon>Eimeriidae</taxon>
        <taxon>Eimeria</taxon>
    </lineage>
</organism>
<feature type="compositionally biased region" description="Pro residues" evidence="1">
    <location>
        <begin position="19"/>
        <end position="34"/>
    </location>
</feature>
<dbReference type="AlphaFoldDB" id="C8TDR0"/>
<evidence type="ECO:0000313" key="2">
    <source>
        <dbReference type="EMBL" id="CAK51396.1"/>
    </source>
</evidence>
<reference evidence="2 3" key="1">
    <citation type="journal article" date="2007" name="Genome Res.">
        <title>Sequencing and analysis of chromosome 1 of Eimeria tenella reveals a unique segmental organization.</title>
        <authorList>
            <person name="Ling K.H."/>
            <person name="Rajandream M.A."/>
            <person name="Rivailler P."/>
            <person name="Ivens A."/>
            <person name="Yap S.J."/>
            <person name="Madeira A.M.B.N."/>
            <person name="Mungall K."/>
            <person name="Billington K."/>
            <person name="Yee W.Y."/>
            <person name="Bankier A.T."/>
            <person name="Carroll F."/>
            <person name="Durham A.M."/>
            <person name="Peters N."/>
            <person name="Loo S.S."/>
            <person name="Mat-Isa M.N."/>
            <person name="Novaes J."/>
            <person name="Quail M."/>
            <person name="Rosli R."/>
            <person name="Shamsudin M.N."/>
            <person name="Sobreira T.J.P."/>
            <person name="Tivey A.R."/>
            <person name="Wai S.F."/>
            <person name="White S."/>
            <person name="Wu X."/>
            <person name="Kerhornou A.X."/>
            <person name="Blake D."/>
            <person name="Mohamed R."/>
            <person name="Shirley M."/>
            <person name="Gruber A."/>
            <person name="Berriman M."/>
            <person name="Tomley F."/>
            <person name="Dear P.H."/>
            <person name="Wan K.L."/>
        </authorList>
    </citation>
    <scope>NUCLEOTIDE SEQUENCE [LARGE SCALE GENOMIC DNA]</scope>
    <source>
        <strain evidence="2 3">Houghton</strain>
    </source>
</reference>